<protein>
    <submittedName>
        <fullName evidence="1">Uncharacterized protein</fullName>
    </submittedName>
</protein>
<evidence type="ECO:0000313" key="1">
    <source>
        <dbReference type="EMBL" id="KAJ7545100.1"/>
    </source>
</evidence>
<proteinExistence type="predicted"/>
<evidence type="ECO:0000313" key="2">
    <source>
        <dbReference type="Proteomes" id="UP001162992"/>
    </source>
</evidence>
<organism evidence="1 2">
    <name type="scientific">Diphasiastrum complanatum</name>
    <name type="common">Issler's clubmoss</name>
    <name type="synonym">Lycopodium complanatum</name>
    <dbReference type="NCBI Taxonomy" id="34168"/>
    <lineage>
        <taxon>Eukaryota</taxon>
        <taxon>Viridiplantae</taxon>
        <taxon>Streptophyta</taxon>
        <taxon>Embryophyta</taxon>
        <taxon>Tracheophyta</taxon>
        <taxon>Lycopodiopsida</taxon>
        <taxon>Lycopodiales</taxon>
        <taxon>Lycopodiaceae</taxon>
        <taxon>Lycopodioideae</taxon>
        <taxon>Diphasiastrum</taxon>
    </lineage>
</organism>
<name>A0ACC2CST3_DIPCM</name>
<gene>
    <name evidence="1" type="ORF">O6H91_09G107300</name>
</gene>
<reference evidence="2" key="1">
    <citation type="journal article" date="2024" name="Proc. Natl. Acad. Sci. U.S.A.">
        <title>Extraordinary preservation of gene collinearity over three hundred million years revealed in homosporous lycophytes.</title>
        <authorList>
            <person name="Li C."/>
            <person name="Wickell D."/>
            <person name="Kuo L.Y."/>
            <person name="Chen X."/>
            <person name="Nie B."/>
            <person name="Liao X."/>
            <person name="Peng D."/>
            <person name="Ji J."/>
            <person name="Jenkins J."/>
            <person name="Williams M."/>
            <person name="Shu S."/>
            <person name="Plott C."/>
            <person name="Barry K."/>
            <person name="Rajasekar S."/>
            <person name="Grimwood J."/>
            <person name="Han X."/>
            <person name="Sun S."/>
            <person name="Hou Z."/>
            <person name="He W."/>
            <person name="Dai G."/>
            <person name="Sun C."/>
            <person name="Schmutz J."/>
            <person name="Leebens-Mack J.H."/>
            <person name="Li F.W."/>
            <person name="Wang L."/>
        </authorList>
    </citation>
    <scope>NUCLEOTIDE SEQUENCE [LARGE SCALE GENOMIC DNA]</scope>
    <source>
        <strain evidence="2">cv. PW_Plant_1</strain>
    </source>
</reference>
<comment type="caution">
    <text evidence="1">The sequence shown here is derived from an EMBL/GenBank/DDBJ whole genome shotgun (WGS) entry which is preliminary data.</text>
</comment>
<keyword evidence="2" id="KW-1185">Reference proteome</keyword>
<dbReference type="EMBL" id="CM055100">
    <property type="protein sequence ID" value="KAJ7545100.1"/>
    <property type="molecule type" value="Genomic_DNA"/>
</dbReference>
<accession>A0ACC2CST3</accession>
<sequence length="519" mass="59432">MYGMKAILKGNSKNSRKCFGHGYLSGRYGHMDGSYRMCIRCVRMVVFLSLVTFMFNSGPELLWLFSTGRMPPLGDSELLSRGLTSQGYIRKVLPPSWPSVSKALLEESSPVYRRELLPKELNYSSLRTDFPTEGSEGGALKPWVIAEPVSKVLNSLARYSNPLNLATGVKIYVYDLPPKFNQDWLVDSRCNSHLFAAEVAIHRILLSSPVRTLIPSEADFFFLPVYVSCNFNTITGFPYLGHARELLQNAVQLISKMPYWNRSGGSDHLVVASHDYGACFHAMEDLAISSGVPDFLRKSIILQTFAQNKHHPCQDVDHIQIPPYVAPIQVLQRWPPPEQHVRNIWAFFRGKMEIHPKNISGRIYSRGIRTTIWRKFSHSKKFYIKRKKSEHYQSEILRSIFCLCPLGWAPWSPRIVESVVFGCVPVIIADDIALPYSHVINWNKISLTVPERDVHKLDRILQHVALKNLTVIQNNLWKEENRRALLYIDPMVKGDATWQILDQLARKKLAMSENLRLRL</sequence>
<dbReference type="Proteomes" id="UP001162992">
    <property type="component" value="Chromosome 9"/>
</dbReference>